<evidence type="ECO:0000256" key="2">
    <source>
        <dbReference type="SAM" id="Phobius"/>
    </source>
</evidence>
<proteinExistence type="predicted"/>
<dbReference type="EMBL" id="UFQS01000677">
    <property type="protein sequence ID" value="SSX06110.1"/>
    <property type="molecule type" value="Genomic_DNA"/>
</dbReference>
<evidence type="ECO:0000256" key="1">
    <source>
        <dbReference type="SAM" id="MobiDB-lite"/>
    </source>
</evidence>
<feature type="compositionally biased region" description="Polar residues" evidence="1">
    <location>
        <begin position="224"/>
        <end position="233"/>
    </location>
</feature>
<feature type="transmembrane region" description="Helical" evidence="2">
    <location>
        <begin position="339"/>
        <end position="358"/>
    </location>
</feature>
<feature type="compositionally biased region" description="Low complexity" evidence="1">
    <location>
        <begin position="161"/>
        <end position="187"/>
    </location>
</feature>
<evidence type="ECO:0000256" key="3">
    <source>
        <dbReference type="SAM" id="SignalP"/>
    </source>
</evidence>
<name>A0A336KYT6_CULSO</name>
<accession>A0A336KYT6</accession>
<keyword evidence="2" id="KW-1133">Transmembrane helix</keyword>
<dbReference type="VEuPathDB" id="VectorBase:CSON013443"/>
<evidence type="ECO:0000313" key="4">
    <source>
        <dbReference type="EMBL" id="SSX06110.1"/>
    </source>
</evidence>
<sequence>MAIKILIILYFMCMATAIPVPEEKPKSIELLKIPLKGDKELDILTLGDEGTLKERNKRTIGVLRELFPELSKIIEQKIQGIVSVLFRTIGPILLRGGLGGAGGAAGGTTTSSSLDDDFSDEEDDDSSNSASSTGGRKVNVALPTFAPFDDSEEDSEDKTVSSSITLSSDSPSKINLLSSDDSISSESRPTSVIANEDDQSQGDNNAAASQIDLIRVVRETAPSENSIDNVTADQKTEESKSPVVDELSLDSEENDEKTHDKRFLDFNGASSGSSSGGSGNFLFDIIRRTADRSARFAGRVYRVVAGTESLDDGLSSLEKIRDKNDQTARTARTNSNRDFSLVTTVIACLLYNLFYFLLGYN</sequence>
<dbReference type="EMBL" id="UFQT01000677">
    <property type="protein sequence ID" value="SSX26466.1"/>
    <property type="molecule type" value="Genomic_DNA"/>
</dbReference>
<evidence type="ECO:0000313" key="5">
    <source>
        <dbReference type="EMBL" id="SSX26466.1"/>
    </source>
</evidence>
<reference evidence="4" key="1">
    <citation type="submission" date="2018-04" db="EMBL/GenBank/DDBJ databases">
        <authorList>
            <person name="Go L.Y."/>
            <person name="Mitchell J.A."/>
        </authorList>
    </citation>
    <scope>NUCLEOTIDE SEQUENCE</scope>
    <source>
        <tissue evidence="4">Whole organism</tissue>
    </source>
</reference>
<keyword evidence="3" id="KW-0732">Signal</keyword>
<feature type="region of interest" description="Disordered" evidence="1">
    <location>
        <begin position="224"/>
        <end position="258"/>
    </location>
</feature>
<feature type="compositionally biased region" description="Acidic residues" evidence="1">
    <location>
        <begin position="114"/>
        <end position="126"/>
    </location>
</feature>
<feature type="signal peptide" evidence="3">
    <location>
        <begin position="1"/>
        <end position="17"/>
    </location>
</feature>
<reference evidence="5" key="2">
    <citation type="submission" date="2018-07" db="EMBL/GenBank/DDBJ databases">
        <authorList>
            <person name="Quirk P.G."/>
            <person name="Krulwich T.A."/>
        </authorList>
    </citation>
    <scope>NUCLEOTIDE SEQUENCE</scope>
</reference>
<protein>
    <submittedName>
        <fullName evidence="4">CSON013443 protein</fullName>
    </submittedName>
</protein>
<organism evidence="4">
    <name type="scientific">Culicoides sonorensis</name>
    <name type="common">Biting midge</name>
    <dbReference type="NCBI Taxonomy" id="179676"/>
    <lineage>
        <taxon>Eukaryota</taxon>
        <taxon>Metazoa</taxon>
        <taxon>Ecdysozoa</taxon>
        <taxon>Arthropoda</taxon>
        <taxon>Hexapoda</taxon>
        <taxon>Insecta</taxon>
        <taxon>Pterygota</taxon>
        <taxon>Neoptera</taxon>
        <taxon>Endopterygota</taxon>
        <taxon>Diptera</taxon>
        <taxon>Nematocera</taxon>
        <taxon>Chironomoidea</taxon>
        <taxon>Ceratopogonidae</taxon>
        <taxon>Ceratopogoninae</taxon>
        <taxon>Culicoides</taxon>
        <taxon>Monoculicoides</taxon>
    </lineage>
</organism>
<keyword evidence="2" id="KW-0812">Transmembrane</keyword>
<feature type="chain" id="PRO_5036062114" evidence="3">
    <location>
        <begin position="18"/>
        <end position="361"/>
    </location>
</feature>
<gene>
    <name evidence="4" type="primary">CSON013443</name>
</gene>
<keyword evidence="2" id="KW-0472">Membrane</keyword>
<dbReference type="AlphaFoldDB" id="A0A336KYT6"/>
<feature type="region of interest" description="Disordered" evidence="1">
    <location>
        <begin position="100"/>
        <end position="205"/>
    </location>
</feature>